<comment type="caution">
    <text evidence="1">The sequence shown here is derived from an EMBL/GenBank/DDBJ whole genome shotgun (WGS) entry which is preliminary data.</text>
</comment>
<dbReference type="Proteomes" id="UP000316882">
    <property type="component" value="Unassembled WGS sequence"/>
</dbReference>
<dbReference type="EMBL" id="BJMH01000106">
    <property type="protein sequence ID" value="GEB35964.1"/>
    <property type="molecule type" value="Genomic_DNA"/>
</dbReference>
<evidence type="ECO:0000313" key="2">
    <source>
        <dbReference type="Proteomes" id="UP000316882"/>
    </source>
</evidence>
<gene>
    <name evidence="1" type="ORF">BPA01_55440</name>
</gene>
<protein>
    <submittedName>
        <fullName evidence="1">Uncharacterized protein</fullName>
    </submittedName>
</protein>
<proteinExistence type="predicted"/>
<reference evidence="1 2" key="1">
    <citation type="submission" date="2019-06" db="EMBL/GenBank/DDBJ databases">
        <title>Whole genome shotgun sequence of Brevibacillus parabrevis NBRC 12334.</title>
        <authorList>
            <person name="Hosoyama A."/>
            <person name="Uohara A."/>
            <person name="Ohji S."/>
            <person name="Ichikawa N."/>
        </authorList>
    </citation>
    <scope>NUCLEOTIDE SEQUENCE [LARGE SCALE GENOMIC DNA]</scope>
    <source>
        <strain evidence="1 2">NBRC 12334</strain>
    </source>
</reference>
<name>A0A4Y3PRF2_BREPA</name>
<organism evidence="1 2">
    <name type="scientific">Brevibacillus parabrevis</name>
    <dbReference type="NCBI Taxonomy" id="54914"/>
    <lineage>
        <taxon>Bacteria</taxon>
        <taxon>Bacillati</taxon>
        <taxon>Bacillota</taxon>
        <taxon>Bacilli</taxon>
        <taxon>Bacillales</taxon>
        <taxon>Paenibacillaceae</taxon>
        <taxon>Brevibacillus</taxon>
    </lineage>
</organism>
<dbReference type="AlphaFoldDB" id="A0A4Y3PRF2"/>
<accession>A0A4Y3PRF2</accession>
<keyword evidence="2" id="KW-1185">Reference proteome</keyword>
<evidence type="ECO:0000313" key="1">
    <source>
        <dbReference type="EMBL" id="GEB35964.1"/>
    </source>
</evidence>
<sequence>MFEDGAAFGPQELPYNHNLSAIFLDQANGPGTVTFSNARSSDPAVGNPRIQHGAMNVSLIVDKVGVGETTVSFDYTDITGVTRTHSWVFKFN</sequence>